<dbReference type="InParanoid" id="A0A7J7CET9"/>
<protein>
    <submittedName>
        <fullName evidence="2">Membrane-associated kinase regulator 5 isoform X2</fullName>
    </submittedName>
</protein>
<reference evidence="2 3" key="1">
    <citation type="journal article" date="2020" name="Nat. Commun.">
        <title>Genome of Tripterygium wilfordii and identification of cytochrome P450 involved in triptolide biosynthesis.</title>
        <authorList>
            <person name="Tu L."/>
            <person name="Su P."/>
            <person name="Zhang Z."/>
            <person name="Gao L."/>
            <person name="Wang J."/>
            <person name="Hu T."/>
            <person name="Zhou J."/>
            <person name="Zhang Y."/>
            <person name="Zhao Y."/>
            <person name="Liu Y."/>
            <person name="Song Y."/>
            <person name="Tong Y."/>
            <person name="Lu Y."/>
            <person name="Yang J."/>
            <person name="Xu C."/>
            <person name="Jia M."/>
            <person name="Peters R.J."/>
            <person name="Huang L."/>
            <person name="Gao W."/>
        </authorList>
    </citation>
    <scope>NUCLEOTIDE SEQUENCE [LARGE SCALE GENOMIC DNA]</scope>
    <source>
        <strain evidence="3">cv. XIE 37</strain>
        <tissue evidence="2">Leaf</tissue>
    </source>
</reference>
<dbReference type="InterPro" id="IPR039619">
    <property type="entry name" value="MAKR2/5"/>
</dbReference>
<evidence type="ECO:0000313" key="2">
    <source>
        <dbReference type="EMBL" id="KAF5732397.1"/>
    </source>
</evidence>
<feature type="compositionally biased region" description="Polar residues" evidence="1">
    <location>
        <begin position="370"/>
        <end position="391"/>
    </location>
</feature>
<sequence>MEKQSKSLPHSLHTQPSNEVHNHVLSLSTYQTLPFLKPITKPLRKHIQFSISVSISISISTMEALYFLKFWKTHKENGQISNPLVGTEDDECDEGDDSFFELEFTGPDFDTTVINSKTNTTAGNNGNDKNDNPGSDSNQEPLENSAIKTPTLSVSPTETISKRKVLPIVPITKPQSSISLLKSAPKLRVLMFKNPKVASNKAEKTGKTDTTTKQQNKSYAIKFKFEESPNQSVFTTNTPQTQNPVKDDSLSDTSSKSYSKDVMHRYLKLIKPLYVKVSKRNSEKMKSSGGSSATSSPASSPATETVCSPRYEKQGNVASGFRTVSKHFRKSKSVSAAISAPQSPANRRDDSLLLQHDGIQGAIMHCKRSFNSTRDSSLLSRFTSDPLQGSSMDWPRKSNEEN</sequence>
<dbReference type="AlphaFoldDB" id="A0A7J7CET9"/>
<keyword evidence="2" id="KW-0808">Transferase</keyword>
<dbReference type="PANTHER" id="PTHR33929">
    <property type="entry name" value="MEMBRANE-ASSOCIATED KINASE REGULATOR 2-RELATED"/>
    <property type="match status" value="1"/>
</dbReference>
<feature type="region of interest" description="Disordered" evidence="1">
    <location>
        <begin position="110"/>
        <end position="155"/>
    </location>
</feature>
<accession>A0A7J7CET9</accession>
<feature type="compositionally biased region" description="Polar residues" evidence="1">
    <location>
        <begin position="139"/>
        <end position="155"/>
    </location>
</feature>
<dbReference type="EMBL" id="JAAARO010000018">
    <property type="protein sequence ID" value="KAF5732397.1"/>
    <property type="molecule type" value="Genomic_DNA"/>
</dbReference>
<name>A0A7J7CET9_TRIWF</name>
<comment type="caution">
    <text evidence="2">The sequence shown here is derived from an EMBL/GenBank/DDBJ whole genome shotgun (WGS) entry which is preliminary data.</text>
</comment>
<dbReference type="FunCoup" id="A0A7J7CET9">
    <property type="interactions" value="107"/>
</dbReference>
<feature type="compositionally biased region" description="Low complexity" evidence="1">
    <location>
        <begin position="115"/>
        <end position="138"/>
    </location>
</feature>
<organism evidence="2 3">
    <name type="scientific">Tripterygium wilfordii</name>
    <name type="common">Thunder God vine</name>
    <dbReference type="NCBI Taxonomy" id="458696"/>
    <lineage>
        <taxon>Eukaryota</taxon>
        <taxon>Viridiplantae</taxon>
        <taxon>Streptophyta</taxon>
        <taxon>Embryophyta</taxon>
        <taxon>Tracheophyta</taxon>
        <taxon>Spermatophyta</taxon>
        <taxon>Magnoliopsida</taxon>
        <taxon>eudicotyledons</taxon>
        <taxon>Gunneridae</taxon>
        <taxon>Pentapetalae</taxon>
        <taxon>rosids</taxon>
        <taxon>fabids</taxon>
        <taxon>Celastrales</taxon>
        <taxon>Celastraceae</taxon>
        <taxon>Tripterygium</taxon>
    </lineage>
</organism>
<feature type="region of interest" description="Disordered" evidence="1">
    <location>
        <begin position="370"/>
        <end position="402"/>
    </location>
</feature>
<dbReference type="OrthoDB" id="689803at2759"/>
<evidence type="ECO:0000313" key="3">
    <source>
        <dbReference type="Proteomes" id="UP000593562"/>
    </source>
</evidence>
<keyword evidence="2" id="KW-0418">Kinase</keyword>
<feature type="region of interest" description="Disordered" evidence="1">
    <location>
        <begin position="281"/>
        <end position="311"/>
    </location>
</feature>
<dbReference type="GO" id="GO:0005886">
    <property type="term" value="C:plasma membrane"/>
    <property type="evidence" value="ECO:0007669"/>
    <property type="project" value="InterPro"/>
</dbReference>
<gene>
    <name evidence="2" type="ORF">HS088_TW18G01092</name>
</gene>
<evidence type="ECO:0000256" key="1">
    <source>
        <dbReference type="SAM" id="MobiDB-lite"/>
    </source>
</evidence>
<feature type="region of interest" description="Disordered" evidence="1">
    <location>
        <begin position="230"/>
        <end position="257"/>
    </location>
</feature>
<feature type="compositionally biased region" description="Low complexity" evidence="1">
    <location>
        <begin position="287"/>
        <end position="303"/>
    </location>
</feature>
<proteinExistence type="predicted"/>
<feature type="compositionally biased region" description="Polar residues" evidence="1">
    <location>
        <begin position="230"/>
        <end position="244"/>
    </location>
</feature>
<dbReference type="Proteomes" id="UP000593562">
    <property type="component" value="Unassembled WGS sequence"/>
</dbReference>
<dbReference type="GO" id="GO:0016301">
    <property type="term" value="F:kinase activity"/>
    <property type="evidence" value="ECO:0007669"/>
    <property type="project" value="UniProtKB-KW"/>
</dbReference>
<dbReference type="PANTHER" id="PTHR33929:SF4">
    <property type="entry name" value="MEMBRANE-ASSOCIATED KINASE REGULATOR 5"/>
    <property type="match status" value="1"/>
</dbReference>
<keyword evidence="3" id="KW-1185">Reference proteome</keyword>